<evidence type="ECO:0000259" key="1">
    <source>
        <dbReference type="Pfam" id="PF00903"/>
    </source>
</evidence>
<organism evidence="2 3">
    <name type="scientific">Glonium stellatum</name>
    <dbReference type="NCBI Taxonomy" id="574774"/>
    <lineage>
        <taxon>Eukaryota</taxon>
        <taxon>Fungi</taxon>
        <taxon>Dikarya</taxon>
        <taxon>Ascomycota</taxon>
        <taxon>Pezizomycotina</taxon>
        <taxon>Dothideomycetes</taxon>
        <taxon>Pleosporomycetidae</taxon>
        <taxon>Gloniales</taxon>
        <taxon>Gloniaceae</taxon>
        <taxon>Glonium</taxon>
    </lineage>
</organism>
<dbReference type="OrthoDB" id="447346at2759"/>
<reference evidence="2 3" key="1">
    <citation type="journal article" date="2016" name="Nat. Commun.">
        <title>Ectomycorrhizal ecology is imprinted in the genome of the dominant symbiotic fungus Cenococcum geophilum.</title>
        <authorList>
            <consortium name="DOE Joint Genome Institute"/>
            <person name="Peter M."/>
            <person name="Kohler A."/>
            <person name="Ohm R.A."/>
            <person name="Kuo A."/>
            <person name="Krutzmann J."/>
            <person name="Morin E."/>
            <person name="Arend M."/>
            <person name="Barry K.W."/>
            <person name="Binder M."/>
            <person name="Choi C."/>
            <person name="Clum A."/>
            <person name="Copeland A."/>
            <person name="Grisel N."/>
            <person name="Haridas S."/>
            <person name="Kipfer T."/>
            <person name="LaButti K."/>
            <person name="Lindquist E."/>
            <person name="Lipzen A."/>
            <person name="Maire R."/>
            <person name="Meier B."/>
            <person name="Mihaltcheva S."/>
            <person name="Molinier V."/>
            <person name="Murat C."/>
            <person name="Poggeler S."/>
            <person name="Quandt C.A."/>
            <person name="Sperisen C."/>
            <person name="Tritt A."/>
            <person name="Tisserant E."/>
            <person name="Crous P.W."/>
            <person name="Henrissat B."/>
            <person name="Nehls U."/>
            <person name="Egli S."/>
            <person name="Spatafora J.W."/>
            <person name="Grigoriev I.V."/>
            <person name="Martin F.M."/>
        </authorList>
    </citation>
    <scope>NUCLEOTIDE SEQUENCE [LARGE SCALE GENOMIC DNA]</scope>
    <source>
        <strain evidence="2 3">CBS 207.34</strain>
    </source>
</reference>
<dbReference type="InterPro" id="IPR004360">
    <property type="entry name" value="Glyas_Fos-R_dOase_dom"/>
</dbReference>
<dbReference type="CDD" id="cd07247">
    <property type="entry name" value="SgaA_N_like"/>
    <property type="match status" value="1"/>
</dbReference>
<dbReference type="PANTHER" id="PTHR33993:SF14">
    <property type="entry name" value="GB|AAF24581.1"/>
    <property type="match status" value="1"/>
</dbReference>
<dbReference type="AlphaFoldDB" id="A0A8E2F6G0"/>
<keyword evidence="3" id="KW-1185">Reference proteome</keyword>
<dbReference type="PANTHER" id="PTHR33993">
    <property type="entry name" value="GLYOXALASE-RELATED"/>
    <property type="match status" value="1"/>
</dbReference>
<dbReference type="InterPro" id="IPR052164">
    <property type="entry name" value="Anthracycline_SecMetBiosynth"/>
</dbReference>
<evidence type="ECO:0000313" key="2">
    <source>
        <dbReference type="EMBL" id="OCL11425.1"/>
    </source>
</evidence>
<evidence type="ECO:0000313" key="3">
    <source>
        <dbReference type="Proteomes" id="UP000250140"/>
    </source>
</evidence>
<accession>A0A8E2F6G0</accession>
<name>A0A8E2F6G0_9PEZI</name>
<dbReference type="Gene3D" id="3.10.180.10">
    <property type="entry name" value="2,3-Dihydroxybiphenyl 1,2-Dioxygenase, domain 1"/>
    <property type="match status" value="1"/>
</dbReference>
<dbReference type="SUPFAM" id="SSF54593">
    <property type="entry name" value="Glyoxalase/Bleomycin resistance protein/Dihydroxybiphenyl dioxygenase"/>
    <property type="match status" value="1"/>
</dbReference>
<dbReference type="Pfam" id="PF00903">
    <property type="entry name" value="Glyoxalase"/>
    <property type="match status" value="1"/>
</dbReference>
<dbReference type="InterPro" id="IPR029068">
    <property type="entry name" value="Glyas_Bleomycin-R_OHBP_Dase"/>
</dbReference>
<gene>
    <name evidence="2" type="ORF">AOQ84DRAFT_437706</name>
</gene>
<dbReference type="EMBL" id="KV749045">
    <property type="protein sequence ID" value="OCL11425.1"/>
    <property type="molecule type" value="Genomic_DNA"/>
</dbReference>
<proteinExistence type="predicted"/>
<sequence length="144" mass="16047">MSTETAPKMPPEGSPCWIEIMSSDVEASKKFYSALFPSWDFKPATDEYKADSMAMYSFTQPSGLSGGILKLPSGCQREDQKMGVGMTVYYFCESIEKIKARVHELGGSTCMEKTPQGDNGWYANFKDPEGNRFGVYEVNPAKHQ</sequence>
<protein>
    <recommendedName>
        <fullName evidence="1">Glyoxalase/fosfomycin resistance/dioxygenase domain-containing protein</fullName>
    </recommendedName>
</protein>
<dbReference type="Proteomes" id="UP000250140">
    <property type="component" value="Unassembled WGS sequence"/>
</dbReference>
<feature type="domain" description="Glyoxalase/fosfomycin resistance/dioxygenase" evidence="1">
    <location>
        <begin position="18"/>
        <end position="133"/>
    </location>
</feature>